<evidence type="ECO:0000313" key="1">
    <source>
        <dbReference type="EMBL" id="CAJ37168.1"/>
    </source>
</evidence>
<dbReference type="EMBL" id="AM114193">
    <property type="protein sequence ID" value="CAJ37168.1"/>
    <property type="molecule type" value="Genomic_DNA"/>
</dbReference>
<accession>Q0W375</accession>
<dbReference type="KEGG" id="rci:RCIA152"/>
<sequence>MNLSDLPSDLSTPPGPRFFMERQAIISDRHGSGRKCSWRSMKNLLLASLAPWRAWRYFRYIQCQISIFHSLYLNIPVFIK</sequence>
<name>Q0W375_METAR</name>
<proteinExistence type="predicted"/>
<dbReference type="Proteomes" id="UP000000663">
    <property type="component" value="Chromosome"/>
</dbReference>
<organism evidence="1 2">
    <name type="scientific">Methanocella arvoryzae (strain DSM 22066 / NBRC 105507 / MRE50)</name>
    <dbReference type="NCBI Taxonomy" id="351160"/>
    <lineage>
        <taxon>Archaea</taxon>
        <taxon>Methanobacteriati</taxon>
        <taxon>Methanobacteriota</taxon>
        <taxon>Stenosarchaea group</taxon>
        <taxon>Methanomicrobia</taxon>
        <taxon>Methanocellales</taxon>
        <taxon>Methanocellaceae</taxon>
        <taxon>Methanocella</taxon>
    </lineage>
</organism>
<keyword evidence="2" id="KW-1185">Reference proteome</keyword>
<evidence type="ECO:0000313" key="2">
    <source>
        <dbReference type="Proteomes" id="UP000000663"/>
    </source>
</evidence>
<protein>
    <submittedName>
        <fullName evidence="1">Uncharacterized protein</fullName>
    </submittedName>
</protein>
<dbReference type="AlphaFoldDB" id="Q0W375"/>
<reference evidence="1 2" key="1">
    <citation type="journal article" date="2006" name="Science">
        <title>Genome of rice cluster I archaea -- the key methane producers in the rice rhizosphere.</title>
        <authorList>
            <person name="Erkel C."/>
            <person name="Kube M."/>
            <person name="Reinhardt R."/>
            <person name="Liesack W."/>
        </authorList>
    </citation>
    <scope>NUCLEOTIDE SEQUENCE [LARGE SCALE GENOMIC DNA]</scope>
    <source>
        <strain evidence="2">DSM 22066 / NBRC 105507 / MRE50</strain>
    </source>
</reference>
<gene>
    <name evidence="1" type="ORF">RCIA152</name>
</gene>